<protein>
    <recommendedName>
        <fullName evidence="6">Protein quiver</fullName>
    </recommendedName>
</protein>
<dbReference type="Proteomes" id="UP000749559">
    <property type="component" value="Unassembled WGS sequence"/>
</dbReference>
<dbReference type="InterPro" id="IPR050975">
    <property type="entry name" value="Sleep_regulator"/>
</dbReference>
<evidence type="ECO:0000256" key="3">
    <source>
        <dbReference type="SAM" id="Phobius"/>
    </source>
</evidence>
<keyword evidence="3" id="KW-0812">Transmembrane</keyword>
<dbReference type="InterPro" id="IPR036280">
    <property type="entry name" value="Multihaem_cyt_sf"/>
</dbReference>
<keyword evidence="5" id="KW-1185">Reference proteome</keyword>
<comment type="caution">
    <text evidence="4">The sequence shown here is derived from an EMBL/GenBank/DDBJ whole genome shotgun (WGS) entry which is preliminary data.</text>
</comment>
<dbReference type="InterPro" id="IPR031424">
    <property type="entry name" value="QVR-like"/>
</dbReference>
<evidence type="ECO:0000313" key="4">
    <source>
        <dbReference type="EMBL" id="CAH1795572.1"/>
    </source>
</evidence>
<keyword evidence="3" id="KW-0472">Membrane</keyword>
<reference evidence="4" key="1">
    <citation type="submission" date="2022-03" db="EMBL/GenBank/DDBJ databases">
        <authorList>
            <person name="Martin C."/>
        </authorList>
    </citation>
    <scope>NUCLEOTIDE SEQUENCE</scope>
</reference>
<evidence type="ECO:0000256" key="2">
    <source>
        <dbReference type="ARBA" id="ARBA00023180"/>
    </source>
</evidence>
<dbReference type="GO" id="GO:0030431">
    <property type="term" value="P:sleep"/>
    <property type="evidence" value="ECO:0007669"/>
    <property type="project" value="InterPro"/>
</dbReference>
<keyword evidence="2" id="KW-0325">Glycoprotein</keyword>
<name>A0A8S4PVE8_OWEFU</name>
<accession>A0A8S4PVE8</accession>
<evidence type="ECO:0000313" key="5">
    <source>
        <dbReference type="Proteomes" id="UP000749559"/>
    </source>
</evidence>
<dbReference type="AlphaFoldDB" id="A0A8S4PVE8"/>
<proteinExistence type="predicted"/>
<dbReference type="SUPFAM" id="SSF48695">
    <property type="entry name" value="Multiheme cytochromes"/>
    <property type="match status" value="1"/>
</dbReference>
<dbReference type="PANTHER" id="PTHR33562">
    <property type="entry name" value="ATILLA, ISOFORM B-RELATED-RELATED"/>
    <property type="match status" value="1"/>
</dbReference>
<sequence>MPRIRLRKLLFEFYVACEGFLGISWENMLFVQMILAVFVLISIGVGTVYQVSANTMAQNNSGTHVGINCFQCHNYDGIDIMSPGNESFTMSCSDEFTLSNTSSYTSSGKTCVTCLKIWEEVGDDGDYKITRRCSSEAMSDGCQVTGMWGQEKKCYCSTDYCNHGNQVIRDTFLVVMTTGYMMMTSYL</sequence>
<feature type="transmembrane region" description="Helical" evidence="3">
    <location>
        <begin position="29"/>
        <end position="49"/>
    </location>
</feature>
<dbReference type="Pfam" id="PF17064">
    <property type="entry name" value="QVR"/>
    <property type="match status" value="1"/>
</dbReference>
<dbReference type="EMBL" id="CAIIXF020000009">
    <property type="protein sequence ID" value="CAH1795572.1"/>
    <property type="molecule type" value="Genomic_DNA"/>
</dbReference>
<keyword evidence="3" id="KW-1133">Transmembrane helix</keyword>
<evidence type="ECO:0000256" key="1">
    <source>
        <dbReference type="ARBA" id="ARBA00022729"/>
    </source>
</evidence>
<gene>
    <name evidence="4" type="ORF">OFUS_LOCUS20093</name>
</gene>
<dbReference type="GO" id="GO:0032222">
    <property type="term" value="P:regulation of synaptic transmission, cholinergic"/>
    <property type="evidence" value="ECO:0007669"/>
    <property type="project" value="InterPro"/>
</dbReference>
<organism evidence="4 5">
    <name type="scientific">Owenia fusiformis</name>
    <name type="common">Polychaete worm</name>
    <dbReference type="NCBI Taxonomy" id="6347"/>
    <lineage>
        <taxon>Eukaryota</taxon>
        <taxon>Metazoa</taxon>
        <taxon>Spiralia</taxon>
        <taxon>Lophotrochozoa</taxon>
        <taxon>Annelida</taxon>
        <taxon>Polychaeta</taxon>
        <taxon>Sedentaria</taxon>
        <taxon>Canalipalpata</taxon>
        <taxon>Sabellida</taxon>
        <taxon>Oweniida</taxon>
        <taxon>Oweniidae</taxon>
        <taxon>Owenia</taxon>
    </lineage>
</organism>
<keyword evidence="1" id="KW-0732">Signal</keyword>
<evidence type="ECO:0008006" key="6">
    <source>
        <dbReference type="Google" id="ProtNLM"/>
    </source>
</evidence>